<protein>
    <submittedName>
        <fullName evidence="5">Amino acid adenylation domain-containing protein</fullName>
    </submittedName>
</protein>
<feature type="domain" description="Carrier" evidence="4">
    <location>
        <begin position="785"/>
        <end position="857"/>
    </location>
</feature>
<reference evidence="5 6" key="1">
    <citation type="submission" date="2023-07" db="EMBL/GenBank/DDBJ databases">
        <title>Comparative genomics of wheat-associated soil bacteria to identify genetic determinants of phenazine resistance.</title>
        <authorList>
            <person name="Mouncey N."/>
        </authorList>
    </citation>
    <scope>NUCLEOTIDE SEQUENCE [LARGE SCALE GENOMIC DNA]</scope>
    <source>
        <strain evidence="5 6">B3I12</strain>
    </source>
</reference>
<evidence type="ECO:0000256" key="2">
    <source>
        <dbReference type="ARBA" id="ARBA00022553"/>
    </source>
</evidence>
<dbReference type="InterPro" id="IPR036736">
    <property type="entry name" value="ACP-like_sf"/>
</dbReference>
<evidence type="ECO:0000256" key="1">
    <source>
        <dbReference type="ARBA" id="ARBA00022450"/>
    </source>
</evidence>
<dbReference type="InterPro" id="IPR045851">
    <property type="entry name" value="AMP-bd_C_sf"/>
</dbReference>
<comment type="caution">
    <text evidence="5">The sequence shown here is derived from an EMBL/GenBank/DDBJ whole genome shotgun (WGS) entry which is preliminary data.</text>
</comment>
<dbReference type="EMBL" id="JAUSYP010000001">
    <property type="protein sequence ID" value="MDQ0753012.1"/>
    <property type="molecule type" value="Genomic_DNA"/>
</dbReference>
<dbReference type="PANTHER" id="PTHR45527">
    <property type="entry name" value="NONRIBOSOMAL PEPTIDE SYNTHETASE"/>
    <property type="match status" value="1"/>
</dbReference>
<dbReference type="InterPro" id="IPR010071">
    <property type="entry name" value="AA_adenyl_dom"/>
</dbReference>
<evidence type="ECO:0000259" key="4">
    <source>
        <dbReference type="PROSITE" id="PS50075"/>
    </source>
</evidence>
<dbReference type="InterPro" id="IPR020459">
    <property type="entry name" value="AMP-binding"/>
</dbReference>
<dbReference type="InterPro" id="IPR009081">
    <property type="entry name" value="PP-bd_ACP"/>
</dbReference>
<evidence type="ECO:0000256" key="3">
    <source>
        <dbReference type="SAM" id="MobiDB-lite"/>
    </source>
</evidence>
<proteinExistence type="predicted"/>
<feature type="region of interest" description="Disordered" evidence="3">
    <location>
        <begin position="99"/>
        <end position="127"/>
    </location>
</feature>
<keyword evidence="6" id="KW-1185">Reference proteome</keyword>
<dbReference type="SUPFAM" id="SSF47336">
    <property type="entry name" value="ACP-like"/>
    <property type="match status" value="1"/>
</dbReference>
<gene>
    <name evidence="5" type="ORF">QF034_007243</name>
</gene>
<evidence type="ECO:0000313" key="6">
    <source>
        <dbReference type="Proteomes" id="UP001232755"/>
    </source>
</evidence>
<dbReference type="SUPFAM" id="SSF56801">
    <property type="entry name" value="Acetyl-CoA synthetase-like"/>
    <property type="match status" value="1"/>
</dbReference>
<sequence length="857" mass="92575">MVTFQSGEDAGQCHALRVRLEASDSVDVPWVEQVPFASDEPGAERRRERELYRPVDAGRGSRTVLIRYTDGPADLVVVAHRAAFDQRALRRLAAAVRDGGKPVPARADPPGDFDHAPSWGLGDRSQGEASAGHLVTLPEGTSRDPAGWQAALAVVLSRYEPERSPVVAALDTGERGGLPPAGAVSAGLVFDLGGEGEYVPCLAPVFPLTVTVGEDGLRCDHRLDRVSEPIARQFVRHLAEAHRQLTGPSDLFDAAERDRILRLGRAPRPPRGTSRRIPDVIAERVAERPDAVALLDEDLPVTYRELDRWSDRLAHGLRAAGVSDGTLVGVCLERSAHLVAVLLAVLKAGAVYVPLDPAYPSERLAYTVADSRLRVVITEPEGFPGSPGVDVLTPAQVLGLSDDRADGPPVTGTGPEDPAYVIYTSGSTGRPKGVLVPHANVVALMDATRDDFTLGAADVWTFFHSVAFDFSVWEIWGCLMTGGRLVVVPYWVSRSPEQFHDLVAVHKVTVLSQTPSAFAQLAEADRAKGRRLGVRLVIFGGEPLDARSLLPWLDRYPESRCRLVNMFGITETTVHVTAETVTRRLALAGSRSVGRALPGWRVYVLDAAGRLAPPGVAGEIHVGGAGVALGYLRRPELTRERFRPDPFGGGLMYRTGDRGRLRPDGALEHLGRLDNQVKLRGFRIELDEIRSVLAECPGVTAAAVMLRQVDPNDAATGRLDAYVVLSEGSTAGVRERAARILPDYMLPSTVTAVPALPMTANGKVDLAALPEPAASSSRGREEPAVDEDDLSGELLTLWEQLFGFTVSLSDSFWELGGNSLLAVRMASMMRERGLPPLHIRVLYLNPTVRELAVVLRE</sequence>
<name>A0ABU0R340_9ACTN</name>
<dbReference type="InterPro" id="IPR042099">
    <property type="entry name" value="ANL_N_sf"/>
</dbReference>
<dbReference type="Proteomes" id="UP001232755">
    <property type="component" value="Unassembled WGS sequence"/>
</dbReference>
<dbReference type="Gene3D" id="3.40.50.12780">
    <property type="entry name" value="N-terminal domain of ligase-like"/>
    <property type="match status" value="1"/>
</dbReference>
<dbReference type="InterPro" id="IPR020845">
    <property type="entry name" value="AMP-binding_CS"/>
</dbReference>
<dbReference type="InterPro" id="IPR006162">
    <property type="entry name" value="Ppantetheine_attach_site"/>
</dbReference>
<keyword evidence="2" id="KW-0597">Phosphoprotein</keyword>
<dbReference type="PRINTS" id="PR00154">
    <property type="entry name" value="AMPBINDING"/>
</dbReference>
<dbReference type="Pfam" id="PF00501">
    <property type="entry name" value="AMP-binding"/>
    <property type="match status" value="1"/>
</dbReference>
<dbReference type="PROSITE" id="PS00012">
    <property type="entry name" value="PHOSPHOPANTETHEINE"/>
    <property type="match status" value="1"/>
</dbReference>
<dbReference type="Pfam" id="PF13193">
    <property type="entry name" value="AMP-binding_C"/>
    <property type="match status" value="1"/>
</dbReference>
<accession>A0ABU0R340</accession>
<evidence type="ECO:0000313" key="5">
    <source>
        <dbReference type="EMBL" id="MDQ0753012.1"/>
    </source>
</evidence>
<dbReference type="PROSITE" id="PS00455">
    <property type="entry name" value="AMP_BINDING"/>
    <property type="match status" value="1"/>
</dbReference>
<dbReference type="InterPro" id="IPR025110">
    <property type="entry name" value="AMP-bd_C"/>
</dbReference>
<dbReference type="InterPro" id="IPR000873">
    <property type="entry name" value="AMP-dep_synth/lig_dom"/>
</dbReference>
<dbReference type="CDD" id="cd17643">
    <property type="entry name" value="A_NRPS_Cytc1-like"/>
    <property type="match status" value="1"/>
</dbReference>
<keyword evidence="1" id="KW-0596">Phosphopantetheine</keyword>
<dbReference type="Gene3D" id="1.10.1200.10">
    <property type="entry name" value="ACP-like"/>
    <property type="match status" value="1"/>
</dbReference>
<dbReference type="PROSITE" id="PS50075">
    <property type="entry name" value="CARRIER"/>
    <property type="match status" value="1"/>
</dbReference>
<dbReference type="NCBIfam" id="TIGR01733">
    <property type="entry name" value="AA-adenyl-dom"/>
    <property type="match status" value="1"/>
</dbReference>
<dbReference type="Pfam" id="PF00550">
    <property type="entry name" value="PP-binding"/>
    <property type="match status" value="1"/>
</dbReference>
<dbReference type="RefSeq" id="WP_307178913.1">
    <property type="nucleotide sequence ID" value="NZ_JAUSYP010000001.1"/>
</dbReference>
<organism evidence="5 6">
    <name type="scientific">Streptomyces africanus</name>
    <dbReference type="NCBI Taxonomy" id="231024"/>
    <lineage>
        <taxon>Bacteria</taxon>
        <taxon>Bacillati</taxon>
        <taxon>Actinomycetota</taxon>
        <taxon>Actinomycetes</taxon>
        <taxon>Kitasatosporales</taxon>
        <taxon>Streptomycetaceae</taxon>
        <taxon>Streptomyces</taxon>
    </lineage>
</organism>
<dbReference type="PANTHER" id="PTHR45527:SF1">
    <property type="entry name" value="FATTY ACID SYNTHASE"/>
    <property type="match status" value="1"/>
</dbReference>
<dbReference type="Gene3D" id="3.30.300.30">
    <property type="match status" value="1"/>
</dbReference>